<dbReference type="AlphaFoldDB" id="A0A975AI86"/>
<evidence type="ECO:0000313" key="3">
    <source>
        <dbReference type="Proteomes" id="UP000663499"/>
    </source>
</evidence>
<dbReference type="PANTHER" id="PTHR23026:SF125">
    <property type="entry name" value="OXYGEN-INSENSITIVE NAD(P)H NITROREDUCTASE"/>
    <property type="match status" value="1"/>
</dbReference>
<dbReference type="Proteomes" id="UP000663499">
    <property type="component" value="Chromosome"/>
</dbReference>
<dbReference type="KEGG" id="alka:J0B03_01635"/>
<proteinExistence type="predicted"/>
<dbReference type="InterPro" id="IPR029478">
    <property type="entry name" value="TM1586_NiRdase"/>
</dbReference>
<dbReference type="GO" id="GO:0005829">
    <property type="term" value="C:cytosol"/>
    <property type="evidence" value="ECO:0007669"/>
    <property type="project" value="TreeGrafter"/>
</dbReference>
<feature type="domain" description="Putative nitroreductase TM1586" evidence="1">
    <location>
        <begin position="5"/>
        <end position="233"/>
    </location>
</feature>
<dbReference type="RefSeq" id="WP_207300154.1">
    <property type="nucleotide sequence ID" value="NZ_CP071444.1"/>
</dbReference>
<dbReference type="SUPFAM" id="SSF55469">
    <property type="entry name" value="FMN-dependent nitroreductase-like"/>
    <property type="match status" value="2"/>
</dbReference>
<dbReference type="EMBL" id="CP071444">
    <property type="protein sequence ID" value="QSX08813.1"/>
    <property type="molecule type" value="Genomic_DNA"/>
</dbReference>
<dbReference type="Gene3D" id="3.40.109.10">
    <property type="entry name" value="NADH Oxidase"/>
    <property type="match status" value="1"/>
</dbReference>
<accession>A0A975AI86</accession>
<keyword evidence="3" id="KW-1185">Reference proteome</keyword>
<dbReference type="InterPro" id="IPR000415">
    <property type="entry name" value="Nitroreductase-like"/>
</dbReference>
<reference evidence="2" key="1">
    <citation type="submission" date="2021-03" db="EMBL/GenBank/DDBJ databases">
        <title>Alkalibacter marinus sp. nov., isolated from tidal flat sediment.</title>
        <authorList>
            <person name="Namirimu T."/>
            <person name="Yang J.-A."/>
            <person name="Yang S.-H."/>
            <person name="Kim Y.-J."/>
            <person name="Kwon K.K."/>
        </authorList>
    </citation>
    <scope>NUCLEOTIDE SEQUENCE</scope>
    <source>
        <strain evidence="2">ES005</strain>
    </source>
</reference>
<dbReference type="GO" id="GO:0046256">
    <property type="term" value="P:2,4,6-trinitrotoluene catabolic process"/>
    <property type="evidence" value="ECO:0007669"/>
    <property type="project" value="TreeGrafter"/>
</dbReference>
<evidence type="ECO:0000259" key="1">
    <source>
        <dbReference type="Pfam" id="PF14512"/>
    </source>
</evidence>
<dbReference type="Gene3D" id="3.40.109.30">
    <property type="entry name" value="putative nitroreductase (tm1586), domain 2"/>
    <property type="match status" value="1"/>
</dbReference>
<protein>
    <submittedName>
        <fullName evidence="2">Nitroreductase family protein</fullName>
    </submittedName>
</protein>
<dbReference type="InterPro" id="IPR050627">
    <property type="entry name" value="Nitroreductase/BluB"/>
</dbReference>
<gene>
    <name evidence="2" type="ORF">J0B03_01635</name>
</gene>
<name>A0A975AI86_9FIRM</name>
<organism evidence="2 3">
    <name type="scientific">Alkalibacter rhizosphaerae</name>
    <dbReference type="NCBI Taxonomy" id="2815577"/>
    <lineage>
        <taxon>Bacteria</taxon>
        <taxon>Bacillati</taxon>
        <taxon>Bacillota</taxon>
        <taxon>Clostridia</taxon>
        <taxon>Eubacteriales</taxon>
        <taxon>Eubacteriaceae</taxon>
        <taxon>Alkalibacter</taxon>
    </lineage>
</organism>
<dbReference type="CDD" id="cd02062">
    <property type="entry name" value="Nitro_FMN_reductase"/>
    <property type="match status" value="1"/>
</dbReference>
<sequence length="293" mass="33787">MTLRKILTERKSIREFKEKNVPLDTLQAILTDVQYRDALVKDTDLEAMLLEDGDWACKILEGIAGYNGHMVKAPHYVLFLSKEIANHQIQTGYYAESLMLKLAMADIDSCWLNVPEDGSDVKEALGISDEREAAALIAVGYKKWDKKVINPLETGQNYSKATLKVVDDNTSYRLKPEELVYLDEWGKNPTWDELRSYGLEDVFHYVRFAPSTLNRQPWRFILRNKKIYVAIRKDEELKINAEHEMLEAGIIMFYLEKIMSEYGLQGSWTLVPRSGKDQGIPADYFVPGYFSRQ</sequence>
<dbReference type="Pfam" id="PF14512">
    <property type="entry name" value="TM1586_NiRdase"/>
    <property type="match status" value="1"/>
</dbReference>
<dbReference type="GO" id="GO:0046857">
    <property type="term" value="F:oxidoreductase activity, acting on other nitrogenous compounds as donors, with NAD or NADP as acceptor"/>
    <property type="evidence" value="ECO:0007669"/>
    <property type="project" value="TreeGrafter"/>
</dbReference>
<dbReference type="PANTHER" id="PTHR23026">
    <property type="entry name" value="NADPH NITROREDUCTASE"/>
    <property type="match status" value="1"/>
</dbReference>
<evidence type="ECO:0000313" key="2">
    <source>
        <dbReference type="EMBL" id="QSX08813.1"/>
    </source>
</evidence>